<comment type="activity regulation">
    <text evidence="11">Allosterically activated by GTP. Inhibited by UTP.</text>
</comment>
<feature type="binding site" evidence="11">
    <location>
        <position position="72"/>
    </location>
    <ligand>
        <name>UMP</name>
        <dbReference type="ChEBI" id="CHEBI:57865"/>
    </ligand>
</feature>
<dbReference type="UniPathway" id="UPA00159">
    <property type="reaction ID" value="UER00275"/>
</dbReference>
<name>A0A5M8ICP0_CHLPH</name>
<evidence type="ECO:0000256" key="6">
    <source>
        <dbReference type="ARBA" id="ARBA00022741"/>
    </source>
</evidence>
<feature type="binding site" evidence="11">
    <location>
        <position position="169"/>
    </location>
    <ligand>
        <name>ATP</name>
        <dbReference type="ChEBI" id="CHEBI:30616"/>
    </ligand>
</feature>
<gene>
    <name evidence="11" type="primary">pyrH</name>
    <name evidence="13" type="ORF">FP507_02655</name>
</gene>
<dbReference type="InterPro" id="IPR011817">
    <property type="entry name" value="Uridylate_kinase"/>
</dbReference>
<keyword evidence="11" id="KW-0021">Allosteric enzyme</keyword>
<feature type="binding site" evidence="11">
    <location>
        <position position="57"/>
    </location>
    <ligand>
        <name>ATP</name>
        <dbReference type="ChEBI" id="CHEBI:30616"/>
    </ligand>
</feature>
<dbReference type="GO" id="GO:0006225">
    <property type="term" value="P:UDP biosynthetic process"/>
    <property type="evidence" value="ECO:0007669"/>
    <property type="project" value="TreeGrafter"/>
</dbReference>
<dbReference type="FunFam" id="3.40.1160.10:FF:000001">
    <property type="entry name" value="Uridylate kinase"/>
    <property type="match status" value="1"/>
</dbReference>
<dbReference type="Gene3D" id="3.40.1160.10">
    <property type="entry name" value="Acetylglutamate kinase-like"/>
    <property type="match status" value="1"/>
</dbReference>
<comment type="function">
    <text evidence="11">Catalyzes the reversible phosphorylation of UMP to UDP.</text>
</comment>
<feature type="binding site" evidence="11">
    <location>
        <begin position="133"/>
        <end position="140"/>
    </location>
    <ligand>
        <name>UMP</name>
        <dbReference type="ChEBI" id="CHEBI:57865"/>
    </ligand>
</feature>
<evidence type="ECO:0000256" key="9">
    <source>
        <dbReference type="ARBA" id="ARBA00022975"/>
    </source>
</evidence>
<evidence type="ECO:0000256" key="1">
    <source>
        <dbReference type="ARBA" id="ARBA00004496"/>
    </source>
</evidence>
<evidence type="ECO:0000256" key="10">
    <source>
        <dbReference type="ARBA" id="ARBA00047767"/>
    </source>
</evidence>
<keyword evidence="8 11" id="KW-0067">ATP-binding</keyword>
<dbReference type="Proteomes" id="UP000327458">
    <property type="component" value="Unassembled WGS sequence"/>
</dbReference>
<evidence type="ECO:0000256" key="11">
    <source>
        <dbReference type="HAMAP-Rule" id="MF_01220"/>
    </source>
</evidence>
<comment type="caution">
    <text evidence="11">Lacks conserved residue(s) required for the propagation of feature annotation.</text>
</comment>
<keyword evidence="5 11" id="KW-0808">Transferase</keyword>
<evidence type="ECO:0000256" key="8">
    <source>
        <dbReference type="ARBA" id="ARBA00022840"/>
    </source>
</evidence>
<proteinExistence type="inferred from homology"/>
<dbReference type="GO" id="GO:0005524">
    <property type="term" value="F:ATP binding"/>
    <property type="evidence" value="ECO:0007669"/>
    <property type="project" value="UniProtKB-KW"/>
</dbReference>
<dbReference type="NCBIfam" id="TIGR02075">
    <property type="entry name" value="pyrH_bact"/>
    <property type="match status" value="1"/>
</dbReference>
<dbReference type="RefSeq" id="WP_151419180.1">
    <property type="nucleotide sequence ID" value="NZ_VMRG01000001.1"/>
</dbReference>
<dbReference type="Pfam" id="PF00696">
    <property type="entry name" value="AA_kinase"/>
    <property type="match status" value="1"/>
</dbReference>
<dbReference type="EC" id="2.7.4.22" evidence="11"/>
<sequence>MLQYKRVLLKLSGEALAGEDGYGINSQMLERYAEEVKEARAMGAEIALVIGGGNIFRGVSDAARNMDRVQADYMGMLATVINSIAFQDALERQGVYTRLQTAIKMEDMAEPFIRRRAIRHLEKGRVVIFGAGTGNPYFTTDTAASLRAIEIEADVIVKGTRVDGIYDSDPEENPGAEFFSRISYIDVIRKNLRVMDMTAITLCRENILPIVVMNMNERGNLTRLISGEKVGSLVHP</sequence>
<comment type="similarity">
    <text evidence="3 11">Belongs to the UMP kinase family.</text>
</comment>
<dbReference type="SUPFAM" id="SSF53633">
    <property type="entry name" value="Carbamate kinase-like"/>
    <property type="match status" value="1"/>
</dbReference>
<keyword evidence="6 11" id="KW-0547">Nucleotide-binding</keyword>
<feature type="region of interest" description="Involved in allosteric activation by GTP" evidence="11">
    <location>
        <begin position="18"/>
        <end position="23"/>
    </location>
</feature>
<dbReference type="EMBL" id="VMRG01000001">
    <property type="protein sequence ID" value="KAA6232119.1"/>
    <property type="molecule type" value="Genomic_DNA"/>
</dbReference>
<dbReference type="HAMAP" id="MF_01220_B">
    <property type="entry name" value="PyrH_B"/>
    <property type="match status" value="1"/>
</dbReference>
<evidence type="ECO:0000313" key="13">
    <source>
        <dbReference type="EMBL" id="KAA6232119.1"/>
    </source>
</evidence>
<evidence type="ECO:0000256" key="5">
    <source>
        <dbReference type="ARBA" id="ARBA00022679"/>
    </source>
</evidence>
<keyword evidence="7 11" id="KW-0418">Kinase</keyword>
<protein>
    <recommendedName>
        <fullName evidence="11">Uridylate kinase</fullName>
        <shortName evidence="11">UK</shortName>
        <ecNumber evidence="11">2.7.4.22</ecNumber>
    </recommendedName>
    <alternativeName>
        <fullName evidence="11">Uridine monophosphate kinase</fullName>
        <shortName evidence="11">UMP kinase</shortName>
        <shortName evidence="11">UMPK</shortName>
    </alternativeName>
</protein>
<dbReference type="GO" id="GO:0033862">
    <property type="term" value="F:UMP kinase activity"/>
    <property type="evidence" value="ECO:0007669"/>
    <property type="project" value="UniProtKB-EC"/>
</dbReference>
<evidence type="ECO:0000256" key="2">
    <source>
        <dbReference type="ARBA" id="ARBA00004791"/>
    </source>
</evidence>
<evidence type="ECO:0000259" key="12">
    <source>
        <dbReference type="Pfam" id="PF00696"/>
    </source>
</evidence>
<dbReference type="PANTHER" id="PTHR42833:SF4">
    <property type="entry name" value="URIDYLATE KINASE PUMPKIN, CHLOROPLASTIC"/>
    <property type="match status" value="1"/>
</dbReference>
<comment type="catalytic activity">
    <reaction evidence="10 11">
        <text>UMP + ATP = UDP + ADP</text>
        <dbReference type="Rhea" id="RHEA:24400"/>
        <dbReference type="ChEBI" id="CHEBI:30616"/>
        <dbReference type="ChEBI" id="CHEBI:57865"/>
        <dbReference type="ChEBI" id="CHEBI:58223"/>
        <dbReference type="ChEBI" id="CHEBI:456216"/>
        <dbReference type="EC" id="2.7.4.22"/>
    </reaction>
</comment>
<comment type="pathway">
    <text evidence="2 11">Pyrimidine metabolism; CTP biosynthesis via de novo pathway; UDP from UMP (UMPK route): step 1/1.</text>
</comment>
<dbReference type="GO" id="GO:0044210">
    <property type="term" value="P:'de novo' CTP biosynthetic process"/>
    <property type="evidence" value="ECO:0007669"/>
    <property type="project" value="UniProtKB-UniRule"/>
</dbReference>
<dbReference type="PANTHER" id="PTHR42833">
    <property type="entry name" value="URIDYLATE KINASE"/>
    <property type="match status" value="1"/>
</dbReference>
<dbReference type="InterPro" id="IPR036393">
    <property type="entry name" value="AceGlu_kinase-like_sf"/>
</dbReference>
<comment type="subunit">
    <text evidence="11">Homohexamer.</text>
</comment>
<dbReference type="PIRSF" id="PIRSF005650">
    <property type="entry name" value="Uridylate_kin"/>
    <property type="match status" value="1"/>
</dbReference>
<comment type="subcellular location">
    <subcellularLocation>
        <location evidence="1 11">Cytoplasm</location>
    </subcellularLocation>
</comment>
<dbReference type="GO" id="GO:0005737">
    <property type="term" value="C:cytoplasm"/>
    <property type="evidence" value="ECO:0007669"/>
    <property type="project" value="UniProtKB-SubCell"/>
</dbReference>
<evidence type="ECO:0000256" key="3">
    <source>
        <dbReference type="ARBA" id="ARBA00007614"/>
    </source>
</evidence>
<feature type="binding site" evidence="11">
    <location>
        <position position="166"/>
    </location>
    <ligand>
        <name>ATP</name>
        <dbReference type="ChEBI" id="CHEBI:30616"/>
    </ligand>
</feature>
<dbReference type="AlphaFoldDB" id="A0A5M8ICP0"/>
<dbReference type="InterPro" id="IPR015963">
    <property type="entry name" value="Uridylate_kinase_bac"/>
</dbReference>
<feature type="binding site" evidence="11">
    <location>
        <begin position="10"/>
        <end position="13"/>
    </location>
    <ligand>
        <name>ATP</name>
        <dbReference type="ChEBI" id="CHEBI:30616"/>
    </ligand>
</feature>
<evidence type="ECO:0000256" key="7">
    <source>
        <dbReference type="ARBA" id="ARBA00022777"/>
    </source>
</evidence>
<keyword evidence="4 11" id="KW-0963">Cytoplasm</keyword>
<accession>A0A5M8ICP0</accession>
<dbReference type="InterPro" id="IPR001048">
    <property type="entry name" value="Asp/Glu/Uridylate_kinase"/>
</dbReference>
<organism evidence="13 14">
    <name type="scientific">Chlorobium phaeovibrioides</name>
    <dbReference type="NCBI Taxonomy" id="1094"/>
    <lineage>
        <taxon>Bacteria</taxon>
        <taxon>Pseudomonadati</taxon>
        <taxon>Chlorobiota</taxon>
        <taxon>Chlorobiia</taxon>
        <taxon>Chlorobiales</taxon>
        <taxon>Chlorobiaceae</taxon>
        <taxon>Chlorobium/Pelodictyon group</taxon>
        <taxon>Chlorobium</taxon>
    </lineage>
</organism>
<feature type="domain" description="Aspartate/glutamate/uridylate kinase" evidence="12">
    <location>
        <begin position="5"/>
        <end position="214"/>
    </location>
</feature>
<reference evidence="13 14" key="1">
    <citation type="submission" date="2019-07" db="EMBL/GenBank/DDBJ databases">
        <title>Draft genome Sequence of Chlorobium phaeovibrioides sp. strain PhvTcv-s14, from the Phylum Chlorobi.</title>
        <authorList>
            <person name="Babenko V."/>
            <person name="Boldyreva D."/>
            <person name="Kanygina A."/>
            <person name="Selezneva O."/>
            <person name="Akopiyan T."/>
            <person name="Lunina O."/>
        </authorList>
    </citation>
    <scope>NUCLEOTIDE SEQUENCE [LARGE SCALE GENOMIC DNA]</scope>
    <source>
        <strain evidence="13 14">GrTcv12</strain>
    </source>
</reference>
<comment type="caution">
    <text evidence="13">The sequence shown here is derived from an EMBL/GenBank/DDBJ whole genome shotgun (WGS) entry which is preliminary data.</text>
</comment>
<feature type="binding site" evidence="11">
    <location>
        <position position="53"/>
    </location>
    <ligand>
        <name>ATP</name>
        <dbReference type="ChEBI" id="CHEBI:30616"/>
    </ligand>
</feature>
<feature type="binding site" evidence="11">
    <location>
        <position position="160"/>
    </location>
    <ligand>
        <name>ATP</name>
        <dbReference type="ChEBI" id="CHEBI:30616"/>
    </ligand>
</feature>
<evidence type="ECO:0000313" key="14">
    <source>
        <dbReference type="Proteomes" id="UP000327458"/>
    </source>
</evidence>
<evidence type="ECO:0000256" key="4">
    <source>
        <dbReference type="ARBA" id="ARBA00022490"/>
    </source>
</evidence>
<keyword evidence="9 11" id="KW-0665">Pyrimidine biosynthesis</keyword>
<dbReference type="CDD" id="cd04254">
    <property type="entry name" value="AAK_UMPK-PyrH-Ec"/>
    <property type="match status" value="1"/>
</dbReference>
<feature type="binding site" evidence="11">
    <location>
        <position position="52"/>
    </location>
    <ligand>
        <name>UMP</name>
        <dbReference type="ChEBI" id="CHEBI:57865"/>
    </ligand>
</feature>